<comment type="caution">
    <text evidence="5">The sequence shown here is derived from an EMBL/GenBank/DDBJ whole genome shotgun (WGS) entry which is preliminary data.</text>
</comment>
<dbReference type="EMBL" id="DRVY01000079">
    <property type="protein sequence ID" value="HHR92383.1"/>
    <property type="molecule type" value="Genomic_DNA"/>
</dbReference>
<evidence type="ECO:0000259" key="4">
    <source>
        <dbReference type="Pfam" id="PF13847"/>
    </source>
</evidence>
<dbReference type="Pfam" id="PF13847">
    <property type="entry name" value="Methyltransf_31"/>
    <property type="match status" value="1"/>
</dbReference>
<sequence length="174" mass="20061">MNTISELIYFLFLLLFSFTLLLYFVSTVICDIKGAPFVPTPKKRIETLKKIINLKGKKFVDLGSGSGRVVIEAAKNGAKAYGVELNPLLVLYSIIKSKILRVKNTHFIIKDISNFNISNFDIIFIYLMPEFIDKIKEKLKNEADPNAIIISEGFKIKGWKHFKEKNKLYFYRTK</sequence>
<dbReference type="InterPro" id="IPR026170">
    <property type="entry name" value="FAM173A/B"/>
</dbReference>
<dbReference type="GO" id="GO:0016279">
    <property type="term" value="F:protein-lysine N-methyltransferase activity"/>
    <property type="evidence" value="ECO:0007669"/>
    <property type="project" value="InterPro"/>
</dbReference>
<dbReference type="InterPro" id="IPR025714">
    <property type="entry name" value="Methyltranfer_dom"/>
</dbReference>
<protein>
    <submittedName>
        <fullName evidence="5">Methyltransferase domain-containing protein</fullName>
    </submittedName>
</protein>
<evidence type="ECO:0000256" key="1">
    <source>
        <dbReference type="ARBA" id="ARBA00022603"/>
    </source>
</evidence>
<reference evidence="5" key="1">
    <citation type="journal article" date="2020" name="mSystems">
        <title>Genome- and Community-Level Interaction Insights into Carbon Utilization and Element Cycling Functions of Hydrothermarchaeota in Hydrothermal Sediment.</title>
        <authorList>
            <person name="Zhou Z."/>
            <person name="Liu Y."/>
            <person name="Xu W."/>
            <person name="Pan J."/>
            <person name="Luo Z.H."/>
            <person name="Li M."/>
        </authorList>
    </citation>
    <scope>NUCLEOTIDE SEQUENCE [LARGE SCALE GENOMIC DNA]</scope>
    <source>
        <strain evidence="5">SpSt-1042</strain>
    </source>
</reference>
<name>A0A7C5YXW8_UNCC3</name>
<evidence type="ECO:0000313" key="5">
    <source>
        <dbReference type="EMBL" id="HHR92383.1"/>
    </source>
</evidence>
<dbReference type="SUPFAM" id="SSF53335">
    <property type="entry name" value="S-adenosyl-L-methionine-dependent methyltransferases"/>
    <property type="match status" value="1"/>
</dbReference>
<dbReference type="PANTHER" id="PTHR13610:SF9">
    <property type="entry name" value="FI06469P"/>
    <property type="match status" value="1"/>
</dbReference>
<dbReference type="Gene3D" id="3.40.50.150">
    <property type="entry name" value="Vaccinia Virus protein VP39"/>
    <property type="match status" value="1"/>
</dbReference>
<keyword evidence="3" id="KW-0949">S-adenosyl-L-methionine</keyword>
<evidence type="ECO:0000256" key="3">
    <source>
        <dbReference type="ARBA" id="ARBA00022691"/>
    </source>
</evidence>
<dbReference type="CDD" id="cd02440">
    <property type="entry name" value="AdoMet_MTases"/>
    <property type="match status" value="1"/>
</dbReference>
<proteinExistence type="predicted"/>
<evidence type="ECO:0000256" key="2">
    <source>
        <dbReference type="ARBA" id="ARBA00022679"/>
    </source>
</evidence>
<keyword evidence="2 5" id="KW-0808">Transferase</keyword>
<keyword evidence="1 5" id="KW-0489">Methyltransferase</keyword>
<dbReference type="InterPro" id="IPR029063">
    <property type="entry name" value="SAM-dependent_MTases_sf"/>
</dbReference>
<organism evidence="5">
    <name type="scientific">candidate division CPR3 bacterium</name>
    <dbReference type="NCBI Taxonomy" id="2268181"/>
    <lineage>
        <taxon>Bacteria</taxon>
        <taxon>Bacteria division CPR3</taxon>
    </lineage>
</organism>
<dbReference type="AlphaFoldDB" id="A0A7C5YXW8"/>
<feature type="domain" description="Methyltransferase" evidence="4">
    <location>
        <begin position="55"/>
        <end position="151"/>
    </location>
</feature>
<dbReference type="PANTHER" id="PTHR13610">
    <property type="entry name" value="METHYLTRANSFERASE DOMAIN-CONTAINING PROTEIN"/>
    <property type="match status" value="1"/>
</dbReference>
<dbReference type="GO" id="GO:0032259">
    <property type="term" value="P:methylation"/>
    <property type="evidence" value="ECO:0007669"/>
    <property type="project" value="UniProtKB-KW"/>
</dbReference>
<accession>A0A7C5YXW8</accession>
<gene>
    <name evidence="5" type="ORF">ENL96_02620</name>
</gene>